<dbReference type="RefSeq" id="WP_192591091.1">
    <property type="nucleotide sequence ID" value="NZ_JADBEE010000001.1"/>
</dbReference>
<evidence type="ECO:0000313" key="1">
    <source>
        <dbReference type="EMBL" id="MBE1514326.1"/>
    </source>
</evidence>
<comment type="caution">
    <text evidence="1">The sequence shown here is derived from an EMBL/GenBank/DDBJ whole genome shotgun (WGS) entry which is preliminary data.</text>
</comment>
<evidence type="ECO:0008006" key="3">
    <source>
        <dbReference type="Google" id="ProtNLM"/>
    </source>
</evidence>
<accession>A0ABR9J5Q5</accession>
<sequence>MAPFDLTQDLEFRRLAFSWLDSKSARGSRSLSRIEINEFKDHVPQARHRLFNQEGIWKPADLVGTLSVTSGLASSRHNPYIDRITSDGLVEYAFTDAPTKQSHNEGLRLAEKYDLPIIYFRAVQRSLYDAYFPVRVRGIDENRRVALLDLASGMTSSSRADIDFGAEIAGVKV</sequence>
<keyword evidence="2" id="KW-1185">Reference proteome</keyword>
<proteinExistence type="predicted"/>
<evidence type="ECO:0000313" key="2">
    <source>
        <dbReference type="Proteomes" id="UP000636579"/>
    </source>
</evidence>
<organism evidence="1 2">
    <name type="scientific">Nesterenkonia halotolerans</name>
    <dbReference type="NCBI Taxonomy" id="225325"/>
    <lineage>
        <taxon>Bacteria</taxon>
        <taxon>Bacillati</taxon>
        <taxon>Actinomycetota</taxon>
        <taxon>Actinomycetes</taxon>
        <taxon>Micrococcales</taxon>
        <taxon>Micrococcaceae</taxon>
        <taxon>Nesterenkonia</taxon>
    </lineage>
</organism>
<reference evidence="1 2" key="1">
    <citation type="submission" date="2020-10" db="EMBL/GenBank/DDBJ databases">
        <title>Sequencing the genomes of 1000 actinobacteria strains.</title>
        <authorList>
            <person name="Klenk H.-P."/>
        </authorList>
    </citation>
    <scope>NUCLEOTIDE SEQUENCE [LARGE SCALE GENOMIC DNA]</scope>
    <source>
        <strain evidence="1 2">DSM 15474</strain>
    </source>
</reference>
<gene>
    <name evidence="1" type="ORF">H4W26_001081</name>
</gene>
<protein>
    <recommendedName>
        <fullName evidence="3">Restriction endonuclease</fullName>
    </recommendedName>
</protein>
<dbReference type="EMBL" id="JADBEE010000001">
    <property type="protein sequence ID" value="MBE1514326.1"/>
    <property type="molecule type" value="Genomic_DNA"/>
</dbReference>
<name>A0ABR9J5Q5_9MICC</name>
<dbReference type="Proteomes" id="UP000636579">
    <property type="component" value="Unassembled WGS sequence"/>
</dbReference>